<dbReference type="InterPro" id="IPR036866">
    <property type="entry name" value="RibonucZ/Hydroxyglut_hydro"/>
</dbReference>
<dbReference type="Gene3D" id="3.60.15.10">
    <property type="entry name" value="Ribonuclease Z/Hydroxyacylglutathione hydrolase-like"/>
    <property type="match status" value="1"/>
</dbReference>
<evidence type="ECO:0000259" key="1">
    <source>
        <dbReference type="SMART" id="SM00849"/>
    </source>
</evidence>
<dbReference type="Pfam" id="PF00753">
    <property type="entry name" value="Lactamase_B"/>
    <property type="match status" value="1"/>
</dbReference>
<proteinExistence type="predicted"/>
<gene>
    <name evidence="2" type="ORF">LCGC14_1108440</name>
</gene>
<sequence>MCIKIIDGEELSIFKPRLIKEDDIYGKAGYILNLIKPNVYQFYSRGAGCHVYLIIGEDLNVLIDTGIITKFNSLNYLLTTEVGLKIEDINLVINTHAHFDHISSNAYLQCPIAAHRWAATKIQHTDELVTKGKKWGVDLSNLRINIWLEDRNIIDLGEVFLKIVETPGHTSGCICIYEPFKQYVFTGDTLFKGAISNIYESGSISEYINSLQILNTLKINSFFPSHRNYVLGEENVKTEIESSIENAKMELEAFVNRLKSKPLEDLKPPPSLYNREEEDL</sequence>
<dbReference type="InterPro" id="IPR001279">
    <property type="entry name" value="Metallo-B-lactamas"/>
</dbReference>
<feature type="domain" description="Metallo-beta-lactamase" evidence="1">
    <location>
        <begin position="48"/>
        <end position="226"/>
    </location>
</feature>
<dbReference type="PANTHER" id="PTHR42951:SF4">
    <property type="entry name" value="ACYL-COENZYME A THIOESTERASE MBLAC2"/>
    <property type="match status" value="1"/>
</dbReference>
<protein>
    <recommendedName>
        <fullName evidence="1">Metallo-beta-lactamase domain-containing protein</fullName>
    </recommendedName>
</protein>
<name>A0A0F9MVF2_9ZZZZ</name>
<organism evidence="2">
    <name type="scientific">marine sediment metagenome</name>
    <dbReference type="NCBI Taxonomy" id="412755"/>
    <lineage>
        <taxon>unclassified sequences</taxon>
        <taxon>metagenomes</taxon>
        <taxon>ecological metagenomes</taxon>
    </lineage>
</organism>
<dbReference type="SMART" id="SM00849">
    <property type="entry name" value="Lactamase_B"/>
    <property type="match status" value="1"/>
</dbReference>
<dbReference type="PANTHER" id="PTHR42951">
    <property type="entry name" value="METALLO-BETA-LACTAMASE DOMAIN-CONTAINING"/>
    <property type="match status" value="1"/>
</dbReference>
<dbReference type="EMBL" id="LAZR01005041">
    <property type="protein sequence ID" value="KKN03367.1"/>
    <property type="molecule type" value="Genomic_DNA"/>
</dbReference>
<comment type="caution">
    <text evidence="2">The sequence shown here is derived from an EMBL/GenBank/DDBJ whole genome shotgun (WGS) entry which is preliminary data.</text>
</comment>
<accession>A0A0F9MVF2</accession>
<dbReference type="SUPFAM" id="SSF56281">
    <property type="entry name" value="Metallo-hydrolase/oxidoreductase"/>
    <property type="match status" value="1"/>
</dbReference>
<evidence type="ECO:0000313" key="2">
    <source>
        <dbReference type="EMBL" id="KKN03367.1"/>
    </source>
</evidence>
<dbReference type="CDD" id="cd06262">
    <property type="entry name" value="metallo-hydrolase-like_MBL-fold"/>
    <property type="match status" value="1"/>
</dbReference>
<reference evidence="2" key="1">
    <citation type="journal article" date="2015" name="Nature">
        <title>Complex archaea that bridge the gap between prokaryotes and eukaryotes.</title>
        <authorList>
            <person name="Spang A."/>
            <person name="Saw J.H."/>
            <person name="Jorgensen S.L."/>
            <person name="Zaremba-Niedzwiedzka K."/>
            <person name="Martijn J."/>
            <person name="Lind A.E."/>
            <person name="van Eijk R."/>
            <person name="Schleper C."/>
            <person name="Guy L."/>
            <person name="Ettema T.J."/>
        </authorList>
    </citation>
    <scope>NUCLEOTIDE SEQUENCE</scope>
</reference>
<dbReference type="AlphaFoldDB" id="A0A0F9MVF2"/>
<dbReference type="InterPro" id="IPR050855">
    <property type="entry name" value="NDM-1-like"/>
</dbReference>